<organism evidence="2 3">
    <name type="scientific">Deinococcus marmoris</name>
    <dbReference type="NCBI Taxonomy" id="249408"/>
    <lineage>
        <taxon>Bacteria</taxon>
        <taxon>Thermotogati</taxon>
        <taxon>Deinococcota</taxon>
        <taxon>Deinococci</taxon>
        <taxon>Deinococcales</taxon>
        <taxon>Deinococcaceae</taxon>
        <taxon>Deinococcus</taxon>
    </lineage>
</organism>
<proteinExistence type="predicted"/>
<dbReference type="SMART" id="SM00471">
    <property type="entry name" value="HDc"/>
    <property type="match status" value="1"/>
</dbReference>
<sequence length="200" mass="22533">MSLPDVQTAEQLLLDAAALNPGAWVDHSRHVALAARYIAEAHPRLDPTRAYTLGLLHDIGRRTGPNRDRHLLDGYDFLTELGFIDAARIAVTHSFVIPSMDTLQGDWDGTPQEWQRLSEVMLGARQTDEDRLIQLCDMLGLASGFCTIEERLVDIALRYTFNAHTPDKWRAKLQLKADFDRECGVNIYRLLPGLAERLLA</sequence>
<dbReference type="InterPro" id="IPR003607">
    <property type="entry name" value="HD/PDEase_dom"/>
</dbReference>
<dbReference type="STRING" id="249408.BOO71_0001069"/>
<evidence type="ECO:0000313" key="2">
    <source>
        <dbReference type="EMBL" id="OLV19962.1"/>
    </source>
</evidence>
<dbReference type="Proteomes" id="UP000186607">
    <property type="component" value="Unassembled WGS sequence"/>
</dbReference>
<keyword evidence="3" id="KW-1185">Reference proteome</keyword>
<evidence type="ECO:0000259" key="1">
    <source>
        <dbReference type="SMART" id="SM00471"/>
    </source>
</evidence>
<dbReference type="Pfam" id="PF01966">
    <property type="entry name" value="HD"/>
    <property type="match status" value="1"/>
</dbReference>
<gene>
    <name evidence="2" type="ORF">BOO71_0001069</name>
</gene>
<dbReference type="InterPro" id="IPR006674">
    <property type="entry name" value="HD_domain"/>
</dbReference>
<dbReference type="EMBL" id="MSTI01000015">
    <property type="protein sequence ID" value="OLV19962.1"/>
    <property type="molecule type" value="Genomic_DNA"/>
</dbReference>
<feature type="domain" description="HD/PDEase" evidence="1">
    <location>
        <begin position="20"/>
        <end position="151"/>
    </location>
</feature>
<name>A0A1U7P470_9DEIO</name>
<comment type="caution">
    <text evidence="2">The sequence shown here is derived from an EMBL/GenBank/DDBJ whole genome shotgun (WGS) entry which is preliminary data.</text>
</comment>
<dbReference type="RefSeq" id="WP_075830327.1">
    <property type="nucleotide sequence ID" value="NZ_MSTI01000015.1"/>
</dbReference>
<dbReference type="Gene3D" id="1.10.3210.10">
    <property type="entry name" value="Hypothetical protein af1432"/>
    <property type="match status" value="1"/>
</dbReference>
<reference evidence="2 3" key="1">
    <citation type="submission" date="2017-01" db="EMBL/GenBank/DDBJ databases">
        <title>Genome Analysis of Deinococcus marmoris KOPRI26562.</title>
        <authorList>
            <person name="Kim J.H."/>
            <person name="Oh H.-M."/>
        </authorList>
    </citation>
    <scope>NUCLEOTIDE SEQUENCE [LARGE SCALE GENOMIC DNA]</scope>
    <source>
        <strain evidence="2 3">KOPRI26562</strain>
    </source>
</reference>
<evidence type="ECO:0000313" key="3">
    <source>
        <dbReference type="Proteomes" id="UP000186607"/>
    </source>
</evidence>
<dbReference type="AlphaFoldDB" id="A0A1U7P470"/>
<accession>A0A1U7P470</accession>
<dbReference type="CDD" id="cd00077">
    <property type="entry name" value="HDc"/>
    <property type="match status" value="1"/>
</dbReference>
<protein>
    <submittedName>
        <fullName evidence="2">HD domain protein</fullName>
    </submittedName>
</protein>
<dbReference type="SUPFAM" id="SSF109604">
    <property type="entry name" value="HD-domain/PDEase-like"/>
    <property type="match status" value="1"/>
</dbReference>